<dbReference type="AlphaFoldDB" id="A0A0M4F2X9"/>
<feature type="signal peptide" evidence="1">
    <location>
        <begin position="1"/>
        <end position="20"/>
    </location>
</feature>
<dbReference type="PANTHER" id="PTHR20987:SF0">
    <property type="entry name" value="CHITIN-BINDING TYPE-2 DOMAIN-CONTAINING PROTEIN-RELATED"/>
    <property type="match status" value="1"/>
</dbReference>
<dbReference type="Proteomes" id="UP000494163">
    <property type="component" value="Chromosome 3R"/>
</dbReference>
<evidence type="ECO:0000313" key="3">
    <source>
        <dbReference type="Proteomes" id="UP000494163"/>
    </source>
</evidence>
<feature type="non-terminal residue" evidence="2">
    <location>
        <position position="99"/>
    </location>
</feature>
<evidence type="ECO:0000313" key="2">
    <source>
        <dbReference type="EMBL" id="ALC45862.1"/>
    </source>
</evidence>
<proteinExistence type="predicted"/>
<evidence type="ECO:0000256" key="1">
    <source>
        <dbReference type="SAM" id="SignalP"/>
    </source>
</evidence>
<feature type="chain" id="PRO_5005794129" evidence="1">
    <location>
        <begin position="21"/>
        <end position="99"/>
    </location>
</feature>
<protein>
    <submittedName>
        <fullName evidence="2">CG14245</fullName>
    </submittedName>
</protein>
<dbReference type="EMBL" id="CP012526">
    <property type="protein sequence ID" value="ALC45862.1"/>
    <property type="molecule type" value="Genomic_DNA"/>
</dbReference>
<name>A0A0M4F2X9_DROBS</name>
<dbReference type="PANTHER" id="PTHR20987">
    <property type="entry name" value="CHITIN-BINDING TYPE-2 DOMAIN-CONTAINING PROTEIN-RELATED"/>
    <property type="match status" value="1"/>
</dbReference>
<keyword evidence="3" id="KW-1185">Reference proteome</keyword>
<sequence length="99" mass="11524">MKFALLLAVFLTLGLCSVWAWPNGQSSRYTGQPGCQTEQELQVGVYRHFKRKDAYWQCTTLGQPASMQYCKNEEGYLDDQKQCVLWKDWYYTPTVMPPT</sequence>
<dbReference type="OrthoDB" id="7812182at2759"/>
<keyword evidence="1" id="KW-0732">Signal</keyword>
<accession>A0A0M4F2X9</accession>
<gene>
    <name evidence="2" type="ORF">Dbus_chr3Rg612</name>
</gene>
<organism evidence="2 3">
    <name type="scientific">Drosophila busckii</name>
    <name type="common">Fruit fly</name>
    <dbReference type="NCBI Taxonomy" id="30019"/>
    <lineage>
        <taxon>Eukaryota</taxon>
        <taxon>Metazoa</taxon>
        <taxon>Ecdysozoa</taxon>
        <taxon>Arthropoda</taxon>
        <taxon>Hexapoda</taxon>
        <taxon>Insecta</taxon>
        <taxon>Pterygota</taxon>
        <taxon>Neoptera</taxon>
        <taxon>Endopterygota</taxon>
        <taxon>Diptera</taxon>
        <taxon>Brachycera</taxon>
        <taxon>Muscomorpha</taxon>
        <taxon>Ephydroidea</taxon>
        <taxon>Drosophilidae</taxon>
        <taxon>Drosophila</taxon>
    </lineage>
</organism>
<reference evidence="2 3" key="1">
    <citation type="submission" date="2015-08" db="EMBL/GenBank/DDBJ databases">
        <title>Ancestral chromatin configuration constrains chromatin evolution on differentiating sex chromosomes in Drosophila.</title>
        <authorList>
            <person name="Zhou Q."/>
            <person name="Bachtrog D."/>
        </authorList>
    </citation>
    <scope>NUCLEOTIDE SEQUENCE [LARGE SCALE GENOMIC DNA]</scope>
    <source>
        <tissue evidence="2">Whole larvae</tissue>
    </source>
</reference>